<dbReference type="GO" id="GO:0005634">
    <property type="term" value="C:nucleus"/>
    <property type="evidence" value="ECO:0007669"/>
    <property type="project" value="UniProtKB-SubCell"/>
</dbReference>
<reference evidence="5" key="1">
    <citation type="submission" date="2022-01" db="EMBL/GenBank/DDBJ databases">
        <authorList>
            <person name="Braso-Vives M."/>
        </authorList>
    </citation>
    <scope>NUCLEOTIDE SEQUENCE</scope>
</reference>
<dbReference type="GO" id="GO:0000727">
    <property type="term" value="P:double-strand break repair via break-induced replication"/>
    <property type="evidence" value="ECO:0007669"/>
    <property type="project" value="UniProtKB-UniRule"/>
</dbReference>
<dbReference type="SMART" id="SM00891">
    <property type="entry name" value="ERCC4"/>
    <property type="match status" value="1"/>
</dbReference>
<dbReference type="GO" id="GO:0046872">
    <property type="term" value="F:metal ion binding"/>
    <property type="evidence" value="ECO:0007669"/>
    <property type="project" value="UniProtKB-UniRule"/>
</dbReference>
<evidence type="ECO:0000256" key="2">
    <source>
        <dbReference type="RuleBase" id="RU369042"/>
    </source>
</evidence>
<keyword evidence="2" id="KW-0540">Nuclease</keyword>
<dbReference type="Gene3D" id="3.40.50.10130">
    <property type="match status" value="1"/>
</dbReference>
<sequence>MREWGGDKVKLGELHRYLCRLGVRHRTASLQCGDYSWVWKCAGVEHVLPVLVERKRADDLAWSLKDGRYFTQKDKMLEFRRRFTPYSLHCSLKYIVECTPEQYMVRCADGCRGVARCGNPTVEQVNNVLAELDASDDFDLVRTENIEGTVEFLATVTAELQLRLDSGDFDTLAVGVHIEEHKTTDTKKDSELQENVSPWASVDISPFKIAKNPSMPSPDISPVRPPPLTTDSPQKSLLWNTTKTSPFKDTADFKSKVRGYGSSPSPEKTMKNYFPVSPAKRGQGSEGKSSSCRKSLSSSLVKSTEERPLLSPSRKRAVRKTPDFGDNSPLPKVQAMYDPTEYSRNRYRGDFDESSPEDLEESQEVESKEEKYVSIHSSTIETKPTTQASYKRLDSGFEDSREKRCHSDIDDHVLKATSSTSNRKRPMASRSSVFFCDSDSDNELPDITDHAPSPQKQRESSVKSLNPNTCKKKLGLDANSDKCSGYRQWKSSPTSKVTREEMNTFSKSEPSAIGICTQENELETYSLLDDSQETKDSDNDYDLNLWSMNAPKQKNSVKAASVLEYKSHVPNAVNTTRTKTIQKDSLRKPGPQFGNTEEPSTSRALTKQHTTSSLQNKTDAFPTYNQGLETISLLDDSQETRHSDDDLDQDIWPRPTDKTVKQEGPVKKVEAESDDEKWSEKVQLVRAVLPYAEVGTVLMMLQNNDGNVEAVVSALLDQADG</sequence>
<feature type="domain" description="ERCC4" evidence="4">
    <location>
        <begin position="3"/>
        <end position="100"/>
    </location>
</feature>
<feature type="compositionally biased region" description="Polar residues" evidence="3">
    <location>
        <begin position="593"/>
        <end position="619"/>
    </location>
</feature>
<keyword evidence="2" id="KW-0233">DNA recombination</keyword>
<evidence type="ECO:0000259" key="4">
    <source>
        <dbReference type="SMART" id="SM00891"/>
    </source>
</evidence>
<protein>
    <recommendedName>
        <fullName evidence="2">Crossover junction endonuclease MUS81</fullName>
        <ecNumber evidence="2">3.1.22.-</ecNumber>
    </recommendedName>
</protein>
<dbReference type="GO" id="GO:0008821">
    <property type="term" value="F:crossover junction DNA endonuclease activity"/>
    <property type="evidence" value="ECO:0007669"/>
    <property type="project" value="UniProtKB-UniRule"/>
</dbReference>
<feature type="compositionally biased region" description="Low complexity" evidence="3">
    <location>
        <begin position="286"/>
        <end position="302"/>
    </location>
</feature>
<dbReference type="InterPro" id="IPR006166">
    <property type="entry name" value="ERCC4_domain"/>
</dbReference>
<feature type="compositionally biased region" description="Basic and acidic residues" evidence="3">
    <location>
        <begin position="655"/>
        <end position="675"/>
    </location>
</feature>
<dbReference type="AlphaFoldDB" id="A0A8J9ZPR8"/>
<dbReference type="OrthoDB" id="5963188at2759"/>
<dbReference type="CDD" id="cd20074">
    <property type="entry name" value="XPF_nuclease_Mus81"/>
    <property type="match status" value="1"/>
</dbReference>
<feature type="compositionally biased region" description="Basic and acidic residues" evidence="3">
    <location>
        <begin position="391"/>
        <end position="414"/>
    </location>
</feature>
<keyword evidence="2" id="KW-0255">Endonuclease</keyword>
<comment type="subcellular location">
    <subcellularLocation>
        <location evidence="2">Nucleus</location>
    </subcellularLocation>
</comment>
<evidence type="ECO:0000313" key="6">
    <source>
        <dbReference type="Proteomes" id="UP000838412"/>
    </source>
</evidence>
<dbReference type="InterPro" id="IPR033309">
    <property type="entry name" value="Mus81"/>
</dbReference>
<keyword evidence="1 2" id="KW-0378">Hydrolase</keyword>
<keyword evidence="2" id="KW-0234">DNA repair</keyword>
<feature type="compositionally biased region" description="Basic and acidic residues" evidence="3">
    <location>
        <begin position="341"/>
        <end position="351"/>
    </location>
</feature>
<comment type="function">
    <text evidence="2">Interacts with EME1 to form a DNA structure-specific endonuclease with substrate preference for branched DNA structures with a 5'-end at the branch nick. Typical substrates include 3'-flap structures, D-loops, replication forks and nicked Holliday junctions. May be required in mitosis for the processing of stalled or collapsed replication fork intermediates. May be required in meiosis for the repair of meiosis-specific double strand breaks subsequent to single-end invasion (SEI).</text>
</comment>
<dbReference type="PANTHER" id="PTHR13451:SF0">
    <property type="entry name" value="CROSSOVER JUNCTION ENDONUCLEASE MUS81"/>
    <property type="match status" value="1"/>
</dbReference>
<feature type="region of interest" description="Disordered" evidence="3">
    <location>
        <begin position="207"/>
        <end position="509"/>
    </location>
</feature>
<dbReference type="GO" id="GO:0048476">
    <property type="term" value="C:Holliday junction resolvase complex"/>
    <property type="evidence" value="ECO:0007669"/>
    <property type="project" value="UniProtKB-UniRule"/>
</dbReference>
<feature type="compositionally biased region" description="Acidic residues" evidence="3">
    <location>
        <begin position="352"/>
        <end position="364"/>
    </location>
</feature>
<feature type="compositionally biased region" description="Polar residues" evidence="3">
    <location>
        <begin position="375"/>
        <end position="389"/>
    </location>
</feature>
<keyword evidence="2" id="KW-0539">Nucleus</keyword>
<comment type="subunit">
    <text evidence="2">Interacts with EME1.</text>
</comment>
<dbReference type="Proteomes" id="UP000838412">
    <property type="component" value="Chromosome 3"/>
</dbReference>
<proteinExistence type="inferred from homology"/>
<comment type="cofactor">
    <cofactor evidence="2">
        <name>Mg(2+)</name>
        <dbReference type="ChEBI" id="CHEBI:18420"/>
    </cofactor>
</comment>
<dbReference type="GO" id="GO:0006308">
    <property type="term" value="P:DNA catabolic process"/>
    <property type="evidence" value="ECO:0007669"/>
    <property type="project" value="UniProtKB-UniRule"/>
</dbReference>
<dbReference type="EC" id="3.1.22.-" evidence="2"/>
<dbReference type="EMBL" id="OV696688">
    <property type="protein sequence ID" value="CAH1257902.1"/>
    <property type="molecule type" value="Genomic_DNA"/>
</dbReference>
<dbReference type="PANTHER" id="PTHR13451">
    <property type="entry name" value="CLASS II CROSSOVER JUNCTION ENDONUCLEASE MUS81"/>
    <property type="match status" value="1"/>
</dbReference>
<feature type="compositionally biased region" description="Polar residues" evidence="3">
    <location>
        <begin position="229"/>
        <end position="247"/>
    </location>
</feature>
<dbReference type="GO" id="GO:0000712">
    <property type="term" value="P:resolution of meiotic recombination intermediates"/>
    <property type="evidence" value="ECO:0007669"/>
    <property type="project" value="TreeGrafter"/>
</dbReference>
<dbReference type="GO" id="GO:0003677">
    <property type="term" value="F:DNA binding"/>
    <property type="evidence" value="ECO:0007669"/>
    <property type="project" value="UniProtKB-UniRule"/>
</dbReference>
<feature type="region of interest" description="Disordered" evidence="3">
    <location>
        <begin position="635"/>
        <end position="675"/>
    </location>
</feature>
<gene>
    <name evidence="5" type="primary">MUS81</name>
    <name evidence="5" type="ORF">BLAG_LOCUS15658</name>
</gene>
<keyword evidence="2" id="KW-0479">Metal-binding</keyword>
<comment type="similarity">
    <text evidence="2">Belongs to the XPF family.</text>
</comment>
<name>A0A8J9ZPR8_BRALA</name>
<evidence type="ECO:0000256" key="1">
    <source>
        <dbReference type="ARBA" id="ARBA00022801"/>
    </source>
</evidence>
<dbReference type="InterPro" id="IPR011335">
    <property type="entry name" value="Restrct_endonuc-II-like"/>
</dbReference>
<dbReference type="Pfam" id="PF02732">
    <property type="entry name" value="ERCC4"/>
    <property type="match status" value="1"/>
</dbReference>
<dbReference type="GO" id="GO:0031573">
    <property type="term" value="P:mitotic intra-S DNA damage checkpoint signaling"/>
    <property type="evidence" value="ECO:0007669"/>
    <property type="project" value="TreeGrafter"/>
</dbReference>
<dbReference type="SUPFAM" id="SSF52980">
    <property type="entry name" value="Restriction endonuclease-like"/>
    <property type="match status" value="1"/>
</dbReference>
<feature type="region of interest" description="Disordered" evidence="3">
    <location>
        <begin position="576"/>
        <end position="619"/>
    </location>
</feature>
<evidence type="ECO:0000313" key="5">
    <source>
        <dbReference type="EMBL" id="CAH1257902.1"/>
    </source>
</evidence>
<evidence type="ECO:0000256" key="3">
    <source>
        <dbReference type="SAM" id="MobiDB-lite"/>
    </source>
</evidence>
<dbReference type="GO" id="GO:0048257">
    <property type="term" value="F:3'-flap endonuclease activity"/>
    <property type="evidence" value="ECO:0007669"/>
    <property type="project" value="TreeGrafter"/>
</dbReference>
<keyword evidence="6" id="KW-1185">Reference proteome</keyword>
<keyword evidence="2" id="KW-0227">DNA damage</keyword>
<keyword evidence="2" id="KW-0460">Magnesium</keyword>
<organism evidence="5 6">
    <name type="scientific">Branchiostoma lanceolatum</name>
    <name type="common">Common lancelet</name>
    <name type="synonym">Amphioxus lanceolatum</name>
    <dbReference type="NCBI Taxonomy" id="7740"/>
    <lineage>
        <taxon>Eukaryota</taxon>
        <taxon>Metazoa</taxon>
        <taxon>Chordata</taxon>
        <taxon>Cephalochordata</taxon>
        <taxon>Leptocardii</taxon>
        <taxon>Amphioxiformes</taxon>
        <taxon>Branchiostomatidae</taxon>
        <taxon>Branchiostoma</taxon>
    </lineage>
</organism>
<dbReference type="InterPro" id="IPR047416">
    <property type="entry name" value="XPF_nuclease_Mus81"/>
</dbReference>
<accession>A0A8J9ZPR8</accession>